<dbReference type="RefSeq" id="WP_340520058.1">
    <property type="nucleotide sequence ID" value="NZ_FMSH01000025.1"/>
</dbReference>
<dbReference type="AlphaFoldDB" id="A0A1K0ILD3"/>
<name>A0A1K0ILD3_CUPNE</name>
<reference evidence="1" key="1">
    <citation type="submission" date="2016-09" db="EMBL/GenBank/DDBJ databases">
        <authorList>
            <person name="Capua I."/>
            <person name="De Benedictis P."/>
            <person name="Joannis T."/>
            <person name="Lombin L.H."/>
            <person name="Cattoli G."/>
        </authorList>
    </citation>
    <scope>NUCLEOTIDE SEQUENCE</scope>
    <source>
        <strain evidence="1">B9</strain>
    </source>
</reference>
<evidence type="ECO:0000313" key="1">
    <source>
        <dbReference type="EMBL" id="SCU73570.1"/>
    </source>
</evidence>
<gene>
    <name evidence="1" type="ORF">CNECB9_1200002</name>
</gene>
<accession>A0A1K0ILD3</accession>
<sequence>MNIIFRATAFNLLLAFILAIPRICIAQQQSYPIIFMGSKFDIEFETKQVADGEGVEARLLGRGSKRSIFVAIYEPDGGSTPRIVSAFTNGRKLRKLFVIVAWGVDAPALNTGGSIYQVFIYDEKLDVSNGDSHLHEDISLGKRFGIGFDGVREGRKVTYKYKNASAVRRQLILWNYR</sequence>
<protein>
    <submittedName>
        <fullName evidence="1">Uncharacterized protein</fullName>
    </submittedName>
</protein>
<organism evidence="1">
    <name type="scientific">Cupriavidus necator</name>
    <name type="common">Alcaligenes eutrophus</name>
    <name type="synonym">Ralstonia eutropha</name>
    <dbReference type="NCBI Taxonomy" id="106590"/>
    <lineage>
        <taxon>Bacteria</taxon>
        <taxon>Pseudomonadati</taxon>
        <taxon>Pseudomonadota</taxon>
        <taxon>Betaproteobacteria</taxon>
        <taxon>Burkholderiales</taxon>
        <taxon>Burkholderiaceae</taxon>
        <taxon>Cupriavidus</taxon>
    </lineage>
</organism>
<dbReference type="EMBL" id="FMSH01000025">
    <property type="protein sequence ID" value="SCU73570.1"/>
    <property type="molecule type" value="Genomic_DNA"/>
</dbReference>
<proteinExistence type="predicted"/>